<accession>A0A9C7C5P9</accession>
<protein>
    <submittedName>
        <fullName evidence="1">Uncharacterized protein</fullName>
    </submittedName>
</protein>
<organism evidence="1">
    <name type="scientific">Penaeus semisulcatus majanivirus</name>
    <dbReference type="NCBI Taxonomy" id="2984274"/>
    <lineage>
        <taxon>Viruses</taxon>
        <taxon>Viruses incertae sedis</taxon>
        <taxon>Naldaviricetes</taxon>
        <taxon>Nimaviridae</taxon>
    </lineage>
</organism>
<dbReference type="EMBL" id="LC738873">
    <property type="protein sequence ID" value="BDT62224.1"/>
    <property type="molecule type" value="Genomic_DNA"/>
</dbReference>
<evidence type="ECO:0000313" key="1">
    <source>
        <dbReference type="EMBL" id="BDT62224.1"/>
    </source>
</evidence>
<sequence>MVRGYSREIRGICEGYQDHVSLSNTGNTINKELTNTASQTISSKYFCNILRWSVRSDYQSAVQYLLSKDNKFKSSHDGTPNHVTYSDAHNVNIQIYIYTNPFINKEIEHANYLKTNPQPRS</sequence>
<name>A0A9C7C5P9_9VIRU</name>
<proteinExistence type="predicted"/>
<reference evidence="1" key="1">
    <citation type="submission" date="2022-10" db="EMBL/GenBank/DDBJ databases">
        <title>Genome sequences of endogenous nimaviruses in decapod crustaceans.</title>
        <authorList>
            <person name="Kawato S."/>
            <person name="Nozaki R."/>
            <person name="Kondo H."/>
            <person name="Hirono I."/>
        </authorList>
    </citation>
    <scope>NUCLEOTIDE SEQUENCE</scope>
    <source>
        <strain evidence="1">Kagawa2020</strain>
    </source>
</reference>